<evidence type="ECO:0000313" key="1">
    <source>
        <dbReference type="EMBL" id="CAH0106815.1"/>
    </source>
</evidence>
<keyword evidence="2" id="KW-1185">Reference proteome</keyword>
<evidence type="ECO:0000313" key="2">
    <source>
        <dbReference type="Proteomes" id="UP000789390"/>
    </source>
</evidence>
<proteinExistence type="predicted"/>
<comment type="caution">
    <text evidence="1">The sequence shown here is derived from an EMBL/GenBank/DDBJ whole genome shotgun (WGS) entry which is preliminary data.</text>
</comment>
<reference evidence="1" key="1">
    <citation type="submission" date="2021-11" db="EMBL/GenBank/DDBJ databases">
        <authorList>
            <person name="Schell T."/>
        </authorList>
    </citation>
    <scope>NUCLEOTIDE SEQUENCE</scope>
    <source>
        <strain evidence="1">M5</strain>
    </source>
</reference>
<dbReference type="AlphaFoldDB" id="A0A8J2WGY4"/>
<protein>
    <submittedName>
        <fullName evidence="1">Uncharacterized protein</fullName>
    </submittedName>
</protein>
<dbReference type="OrthoDB" id="6354548at2759"/>
<name>A0A8J2WGY4_9CRUS</name>
<sequence length="164" mass="19107">MNPDLPQLKKASSLESFFKSTAIGNIKPEDDDNFIGKLSSTHQQTTRPAYLTVCAVMRENTRMRQAIQDAVLTLTQWIHQTKEQSDNVNLLVNMMKESCQVQNKLREDVEAMAIQMKTREFKWAAERLAFQEEEQHNQQMILDLQKENWRLKLAFIPRDPDANL</sequence>
<gene>
    <name evidence="1" type="ORF">DGAL_LOCUS9975</name>
</gene>
<dbReference type="Proteomes" id="UP000789390">
    <property type="component" value="Unassembled WGS sequence"/>
</dbReference>
<accession>A0A8J2WGY4</accession>
<dbReference type="EMBL" id="CAKKLH010000235">
    <property type="protein sequence ID" value="CAH0106815.1"/>
    <property type="molecule type" value="Genomic_DNA"/>
</dbReference>
<organism evidence="1 2">
    <name type="scientific">Daphnia galeata</name>
    <dbReference type="NCBI Taxonomy" id="27404"/>
    <lineage>
        <taxon>Eukaryota</taxon>
        <taxon>Metazoa</taxon>
        <taxon>Ecdysozoa</taxon>
        <taxon>Arthropoda</taxon>
        <taxon>Crustacea</taxon>
        <taxon>Branchiopoda</taxon>
        <taxon>Diplostraca</taxon>
        <taxon>Cladocera</taxon>
        <taxon>Anomopoda</taxon>
        <taxon>Daphniidae</taxon>
        <taxon>Daphnia</taxon>
    </lineage>
</organism>